<name>A0A8T8E5L1_9EURY</name>
<feature type="region of interest" description="Disordered" evidence="1">
    <location>
        <begin position="92"/>
        <end position="122"/>
    </location>
</feature>
<dbReference type="OrthoDB" id="202242at2157"/>
<evidence type="ECO:0000256" key="2">
    <source>
        <dbReference type="SAM" id="Phobius"/>
    </source>
</evidence>
<reference evidence="3 4" key="1">
    <citation type="submission" date="2021-01" db="EMBL/GenBank/DDBJ databases">
        <title>Genome Sequence and Methylation Pattern of Haloterrigena salifodinae BOL5-1, An Extremely Halophilic Archaeon from a Bolivian Salt Mine.</title>
        <authorList>
            <person name="DasSarma P."/>
            <person name="Anton B.P."/>
            <person name="DasSarma S.L."/>
            <person name="von Ehrenheim H.A.L."/>
            <person name="Martinez F.L."/>
            <person name="Guzman D."/>
            <person name="Roberts R.J."/>
            <person name="DasSarma S."/>
        </authorList>
    </citation>
    <scope>NUCLEOTIDE SEQUENCE [LARGE SCALE GENOMIC DNA]</scope>
    <source>
        <strain evidence="3 4">BOL5-1</strain>
    </source>
</reference>
<feature type="transmembrane region" description="Helical" evidence="2">
    <location>
        <begin position="15"/>
        <end position="32"/>
    </location>
</feature>
<keyword evidence="2" id="KW-1133">Transmembrane helix</keyword>
<evidence type="ECO:0000256" key="1">
    <source>
        <dbReference type="SAM" id="MobiDB-lite"/>
    </source>
</evidence>
<proteinExistence type="predicted"/>
<keyword evidence="2" id="KW-0812">Transmembrane</keyword>
<evidence type="ECO:0000313" key="4">
    <source>
        <dbReference type="Proteomes" id="UP000637819"/>
    </source>
</evidence>
<dbReference type="Proteomes" id="UP000637819">
    <property type="component" value="Chromosome"/>
</dbReference>
<evidence type="ECO:0000313" key="3">
    <source>
        <dbReference type="EMBL" id="QRV17029.1"/>
    </source>
</evidence>
<protein>
    <submittedName>
        <fullName evidence="3">Uncharacterized protein</fullName>
    </submittedName>
</protein>
<dbReference type="RefSeq" id="WP_204749145.1">
    <property type="nucleotide sequence ID" value="NZ_CP069188.1"/>
</dbReference>
<dbReference type="EMBL" id="CP069188">
    <property type="protein sequence ID" value="QRV17029.1"/>
    <property type="molecule type" value="Genomic_DNA"/>
</dbReference>
<dbReference type="KEGG" id="hsal:JMJ58_09250"/>
<accession>A0A8T8E5L1</accession>
<dbReference type="GeneID" id="62875308"/>
<keyword evidence="4" id="KW-1185">Reference proteome</keyword>
<dbReference type="AlphaFoldDB" id="A0A8T8E5L1"/>
<organism evidence="3 4">
    <name type="scientific">Haloterrigena salifodinae</name>
    <dbReference type="NCBI Taxonomy" id="2675099"/>
    <lineage>
        <taxon>Archaea</taxon>
        <taxon>Methanobacteriati</taxon>
        <taxon>Methanobacteriota</taxon>
        <taxon>Stenosarchaea group</taxon>
        <taxon>Halobacteria</taxon>
        <taxon>Halobacteriales</taxon>
        <taxon>Natrialbaceae</taxon>
        <taxon>Haloterrigena</taxon>
    </lineage>
</organism>
<sequence length="122" mass="13630">MALKGLLSGKPSRNAKLYIGIGLISLVKAVAVRNDRNRFRRELTDAAMFIGVGLALRQYSTLKAEKRREIESQVPDWAIDLATSEQAQRGVRSLAKQRLGRQPEPQAESSLKDRAQRVLSSR</sequence>
<gene>
    <name evidence="3" type="ORF">JMJ58_09250</name>
</gene>
<keyword evidence="2" id="KW-0472">Membrane</keyword>